<evidence type="ECO:0000256" key="1">
    <source>
        <dbReference type="ARBA" id="ARBA00004413"/>
    </source>
</evidence>
<dbReference type="InterPro" id="IPR003593">
    <property type="entry name" value="AAA+_ATPase"/>
</dbReference>
<name>A0A2T2X1M8_SULTH</name>
<dbReference type="GO" id="GO:0005047">
    <property type="term" value="F:signal recognition particle binding"/>
    <property type="evidence" value="ECO:0007669"/>
    <property type="project" value="TreeGrafter"/>
</dbReference>
<proteinExistence type="inferred from homology"/>
<dbReference type="Gene3D" id="1.20.120.1380">
    <property type="entry name" value="Flagellar FlhF biosynthesis protein, N domain"/>
    <property type="match status" value="1"/>
</dbReference>
<feature type="region of interest" description="Disordered" evidence="14">
    <location>
        <begin position="57"/>
        <end position="89"/>
    </location>
</feature>
<comment type="function">
    <text evidence="12">Necessary for flagellar biosynthesis. May be involved in translocation of the flagellum.</text>
</comment>
<dbReference type="Proteomes" id="UP000242705">
    <property type="component" value="Unassembled WGS sequence"/>
</dbReference>
<evidence type="ECO:0000259" key="16">
    <source>
        <dbReference type="SMART" id="SM00962"/>
    </source>
</evidence>
<evidence type="ECO:0000313" key="17">
    <source>
        <dbReference type="EMBL" id="PSR28389.1"/>
    </source>
</evidence>
<dbReference type="InterPro" id="IPR000897">
    <property type="entry name" value="SRP54_GTPase_dom"/>
</dbReference>
<dbReference type="GO" id="GO:0003924">
    <property type="term" value="F:GTPase activity"/>
    <property type="evidence" value="ECO:0007669"/>
    <property type="project" value="UniProtKB-UniRule"/>
</dbReference>
<keyword evidence="17" id="KW-0282">Flagellum</keyword>
<feature type="domain" description="AAA+ ATPase" evidence="15">
    <location>
        <begin position="171"/>
        <end position="312"/>
    </location>
</feature>
<evidence type="ECO:0000256" key="6">
    <source>
        <dbReference type="ARBA" id="ARBA00022741"/>
    </source>
</evidence>
<dbReference type="InterPro" id="IPR020006">
    <property type="entry name" value="FlhF"/>
</dbReference>
<dbReference type="Pfam" id="PF00448">
    <property type="entry name" value="SRP54"/>
    <property type="match status" value="1"/>
</dbReference>
<evidence type="ECO:0000256" key="12">
    <source>
        <dbReference type="ARBA" id="ARBA00025337"/>
    </source>
</evidence>
<keyword evidence="5" id="KW-1003">Cell membrane</keyword>
<keyword evidence="7" id="KW-1005">Bacterial flagellum biogenesis</keyword>
<dbReference type="EMBL" id="PXYX01000006">
    <property type="protein sequence ID" value="PSR28389.1"/>
    <property type="molecule type" value="Genomic_DNA"/>
</dbReference>
<evidence type="ECO:0000256" key="13">
    <source>
        <dbReference type="NCBIfam" id="TIGR03499"/>
    </source>
</evidence>
<keyword evidence="10" id="KW-0472">Membrane</keyword>
<dbReference type="Gene3D" id="3.40.50.300">
    <property type="entry name" value="P-loop containing nucleotide triphosphate hydrolases"/>
    <property type="match status" value="1"/>
</dbReference>
<dbReference type="CDD" id="cd17873">
    <property type="entry name" value="FlhF"/>
    <property type="match status" value="1"/>
</dbReference>
<evidence type="ECO:0000256" key="2">
    <source>
        <dbReference type="ARBA" id="ARBA00008531"/>
    </source>
</evidence>
<keyword evidence="17" id="KW-0966">Cell projection</keyword>
<comment type="subcellular location">
    <subcellularLocation>
        <location evidence="1">Cell membrane</location>
        <topology evidence="1">Peripheral membrane protein</topology>
        <orientation evidence="1">Cytoplasmic side</orientation>
    </subcellularLocation>
</comment>
<reference evidence="17 18" key="1">
    <citation type="journal article" date="2014" name="BMC Genomics">
        <title>Comparison of environmental and isolate Sulfobacillus genomes reveals diverse carbon, sulfur, nitrogen, and hydrogen metabolisms.</title>
        <authorList>
            <person name="Justice N.B."/>
            <person name="Norman A."/>
            <person name="Brown C.T."/>
            <person name="Singh A."/>
            <person name="Thomas B.C."/>
            <person name="Banfield J.F."/>
        </authorList>
    </citation>
    <scope>NUCLEOTIDE SEQUENCE [LARGE SCALE GENOMIC DNA]</scope>
    <source>
        <strain evidence="17">AMDSBA5</strain>
    </source>
</reference>
<feature type="compositionally biased region" description="Basic and acidic residues" evidence="14">
    <location>
        <begin position="64"/>
        <end position="73"/>
    </location>
</feature>
<dbReference type="PANTHER" id="PTHR43134">
    <property type="entry name" value="SIGNAL RECOGNITION PARTICLE RECEPTOR SUBUNIT ALPHA"/>
    <property type="match status" value="1"/>
</dbReference>
<dbReference type="GO" id="GO:0044781">
    <property type="term" value="P:bacterial-type flagellum organization"/>
    <property type="evidence" value="ECO:0007669"/>
    <property type="project" value="UniProtKB-UniRule"/>
</dbReference>
<evidence type="ECO:0000256" key="4">
    <source>
        <dbReference type="ARBA" id="ARBA00022448"/>
    </source>
</evidence>
<keyword evidence="4" id="KW-0813">Transport</keyword>
<keyword evidence="6" id="KW-0547">Nucleotide-binding</keyword>
<dbReference type="GO" id="GO:0005886">
    <property type="term" value="C:plasma membrane"/>
    <property type="evidence" value="ECO:0007669"/>
    <property type="project" value="UniProtKB-SubCell"/>
</dbReference>
<dbReference type="GO" id="GO:0015031">
    <property type="term" value="P:protein transport"/>
    <property type="evidence" value="ECO:0007669"/>
    <property type="project" value="UniProtKB-KW"/>
</dbReference>
<evidence type="ECO:0000256" key="14">
    <source>
        <dbReference type="SAM" id="MobiDB-lite"/>
    </source>
</evidence>
<evidence type="ECO:0000256" key="8">
    <source>
        <dbReference type="ARBA" id="ARBA00022927"/>
    </source>
</evidence>
<dbReference type="InterPro" id="IPR047040">
    <property type="entry name" value="FlhF__GTPase_dom"/>
</dbReference>
<keyword evidence="11" id="KW-1006">Bacterial flagellum protein export</keyword>
<dbReference type="NCBIfam" id="TIGR03499">
    <property type="entry name" value="FlhF"/>
    <property type="match status" value="1"/>
</dbReference>
<sequence length="368" mass="40347">MIVKRFTGQSVEEALIRAKWELGDEAVLLSSGPAKDRWWKFWERGYQVLAATDYPLPSSSPISERARESESSRPEIAVTSTSAERESRDERLEEMMSLLMQMDKKISQVSAPRKAKDSPILTHLLSLEVDEKWARELTGALPKGEKDTQLGMLQDLLGERIVLSPPLSGDTPHIVVFIGPTGAGKTTTIAKLASKLGLEEGKRVLLITTDTFRVAASEQLQTFGSILDVPVVIAKRPQDVPKYIQDYPADVVLIDTPGHSISEPMGIRSGLSVVKHAKATDVLLCMPATYSRSLFVDTAKKLSQDIAVTLCLTKVDEALCPGPVLSALLELKNPVMYVTTGQQVPHDIESAREGHLLQWLVKGGAYHG</sequence>
<evidence type="ECO:0000256" key="10">
    <source>
        <dbReference type="ARBA" id="ARBA00023136"/>
    </source>
</evidence>
<dbReference type="InterPro" id="IPR027417">
    <property type="entry name" value="P-loop_NTPase"/>
</dbReference>
<gene>
    <name evidence="17" type="primary">flhF</name>
    <name evidence="17" type="ORF">C7B47_04255</name>
</gene>
<accession>A0A2T2X1M8</accession>
<evidence type="ECO:0000256" key="3">
    <source>
        <dbReference type="ARBA" id="ARBA00014919"/>
    </source>
</evidence>
<dbReference type="PANTHER" id="PTHR43134:SF3">
    <property type="entry name" value="FLAGELLAR BIOSYNTHESIS PROTEIN FLHF"/>
    <property type="match status" value="1"/>
</dbReference>
<comment type="similarity">
    <text evidence="2">Belongs to the GTP-binding SRP family.</text>
</comment>
<dbReference type="SMART" id="SM00382">
    <property type="entry name" value="AAA"/>
    <property type="match status" value="1"/>
</dbReference>
<keyword evidence="8" id="KW-0653">Protein transport</keyword>
<protein>
    <recommendedName>
        <fullName evidence="3 13">Flagellar biosynthesis protein FlhF</fullName>
    </recommendedName>
</protein>
<dbReference type="GO" id="GO:0005525">
    <property type="term" value="F:GTP binding"/>
    <property type="evidence" value="ECO:0007669"/>
    <property type="project" value="UniProtKB-UniRule"/>
</dbReference>
<evidence type="ECO:0000256" key="9">
    <source>
        <dbReference type="ARBA" id="ARBA00023134"/>
    </source>
</evidence>
<keyword evidence="17" id="KW-0969">Cilium</keyword>
<evidence type="ECO:0000259" key="15">
    <source>
        <dbReference type="SMART" id="SM00382"/>
    </source>
</evidence>
<dbReference type="AlphaFoldDB" id="A0A2T2X1M8"/>
<dbReference type="SMART" id="SM00962">
    <property type="entry name" value="SRP54"/>
    <property type="match status" value="1"/>
</dbReference>
<evidence type="ECO:0000313" key="18">
    <source>
        <dbReference type="Proteomes" id="UP000242705"/>
    </source>
</evidence>
<dbReference type="GO" id="GO:0006614">
    <property type="term" value="P:SRP-dependent cotranslational protein targeting to membrane"/>
    <property type="evidence" value="ECO:0007669"/>
    <property type="project" value="UniProtKB-UniRule"/>
</dbReference>
<dbReference type="SUPFAM" id="SSF52540">
    <property type="entry name" value="P-loop containing nucleoside triphosphate hydrolases"/>
    <property type="match status" value="1"/>
</dbReference>
<evidence type="ECO:0000256" key="11">
    <source>
        <dbReference type="ARBA" id="ARBA00023225"/>
    </source>
</evidence>
<organism evidence="17 18">
    <name type="scientific">Sulfobacillus thermosulfidooxidans</name>
    <dbReference type="NCBI Taxonomy" id="28034"/>
    <lineage>
        <taxon>Bacteria</taxon>
        <taxon>Bacillati</taxon>
        <taxon>Bacillota</taxon>
        <taxon>Clostridia</taxon>
        <taxon>Eubacteriales</taxon>
        <taxon>Clostridiales Family XVII. Incertae Sedis</taxon>
        <taxon>Sulfobacillus</taxon>
    </lineage>
</organism>
<feature type="domain" description="SRP54-type proteins GTP-binding" evidence="16">
    <location>
        <begin position="172"/>
        <end position="362"/>
    </location>
</feature>
<evidence type="ECO:0000256" key="5">
    <source>
        <dbReference type="ARBA" id="ARBA00022475"/>
    </source>
</evidence>
<evidence type="ECO:0000256" key="7">
    <source>
        <dbReference type="ARBA" id="ARBA00022795"/>
    </source>
</evidence>
<dbReference type="FunFam" id="3.40.50.300:FF:000695">
    <property type="entry name" value="Flagellar biosynthesis regulator FlhF"/>
    <property type="match status" value="1"/>
</dbReference>
<comment type="caution">
    <text evidence="17">The sequence shown here is derived from an EMBL/GenBank/DDBJ whole genome shotgun (WGS) entry which is preliminary data.</text>
</comment>
<keyword evidence="9" id="KW-0342">GTP-binding</keyword>